<sequence>MDKQSAIALGVTAGLGVGYLLGKAQPALRAGAKTEQKPATDLDEVERLIRPNILALTPYRCARDDYDQGILLDANENSLGPPLQGHEQLQAMQLERYPCPYQPELKKAITDFRNQSSTEKVSPANTFLGVGSDEAIDLIIRVACTPRVDNILITPPTYGMYSVCANIHDVGIVSVPLQIEAPAENLKGLKPDLPLPSFHIDPQEILNAATAATKVIFLCSPGNPTANVLRLKDVETILNSKKYKGFVVVDEAYIDFADTPSLCTLVNKHKRLIVLQTLSKGFGLAGIRLGIAFGDPKLIQVLNNVKAPYNISKLTSAAAKKAFSNLDELRKKINLIKEEKHRVIKELQKLSFVRRIYASDSNFVLFESTGKWLAVFEIPHALTVYRQMASRGVVIRYRGNQHLLTDCVRATIGSREENDRMLELLVEVSGEQ</sequence>
<dbReference type="InterPro" id="IPR005861">
    <property type="entry name" value="HisP_aminotrans"/>
</dbReference>
<evidence type="ECO:0000256" key="11">
    <source>
        <dbReference type="ARBA" id="ARBA00047481"/>
    </source>
</evidence>
<dbReference type="InterPro" id="IPR015421">
    <property type="entry name" value="PyrdxlP-dep_Trfase_major"/>
</dbReference>
<evidence type="ECO:0000256" key="12">
    <source>
        <dbReference type="SAM" id="Coils"/>
    </source>
</evidence>
<comment type="caution">
    <text evidence="14">The sequence shown here is derived from an EMBL/GenBank/DDBJ whole genome shotgun (WGS) entry which is preliminary data.</text>
</comment>
<dbReference type="GO" id="GO:0004400">
    <property type="term" value="F:histidinol-phosphate transaminase activity"/>
    <property type="evidence" value="ECO:0007669"/>
    <property type="project" value="UniProtKB-EC"/>
</dbReference>
<dbReference type="OrthoDB" id="2015537at2759"/>
<evidence type="ECO:0000256" key="3">
    <source>
        <dbReference type="ARBA" id="ARBA00008392"/>
    </source>
</evidence>
<evidence type="ECO:0000256" key="10">
    <source>
        <dbReference type="ARBA" id="ARBA00030262"/>
    </source>
</evidence>
<dbReference type="InterPro" id="IPR015422">
    <property type="entry name" value="PyrdxlP-dep_Trfase_small"/>
</dbReference>
<dbReference type="HAMAP" id="MF_01023">
    <property type="entry name" value="HisC_aminotrans_2"/>
    <property type="match status" value="1"/>
</dbReference>
<evidence type="ECO:0000256" key="6">
    <source>
        <dbReference type="ARBA" id="ARBA00022605"/>
    </source>
</evidence>
<dbReference type="EMBL" id="NBNE01002019">
    <property type="protein sequence ID" value="OWZ11819.1"/>
    <property type="molecule type" value="Genomic_DNA"/>
</dbReference>
<dbReference type="AlphaFoldDB" id="A0A225W3P0"/>
<keyword evidence="8" id="KW-0663">Pyridoxal phosphate</keyword>
<dbReference type="STRING" id="4795.A0A225W3P0"/>
<dbReference type="PANTHER" id="PTHR42885">
    <property type="entry name" value="HISTIDINOL-PHOSPHATE AMINOTRANSFERASE-RELATED"/>
    <property type="match status" value="1"/>
</dbReference>
<comment type="similarity">
    <text evidence="3">Belongs to the class-II pyridoxal-phosphate-dependent aminotransferase family.</text>
</comment>
<reference evidence="15" key="1">
    <citation type="submission" date="2017-03" db="EMBL/GenBank/DDBJ databases">
        <title>Phytopthora megakarya and P. palmivora, two closely related causual agents of cacao black pod achieved similar genome size and gene model numbers by different mechanisms.</title>
        <authorList>
            <person name="Ali S."/>
            <person name="Shao J."/>
            <person name="Larry D.J."/>
            <person name="Kronmiller B."/>
            <person name="Shen D."/>
            <person name="Strem M.D."/>
            <person name="Melnick R.L."/>
            <person name="Guiltinan M.J."/>
            <person name="Tyler B.M."/>
            <person name="Meinhardt L.W."/>
            <person name="Bailey B.A."/>
        </authorList>
    </citation>
    <scope>NUCLEOTIDE SEQUENCE [LARGE SCALE GENOMIC DNA]</scope>
    <source>
        <strain evidence="15">zdho120</strain>
    </source>
</reference>
<comment type="catalytic activity">
    <reaction evidence="11">
        <text>L-histidinol phosphate + 2-oxoglutarate = 3-(imidazol-4-yl)-2-oxopropyl phosphate + L-glutamate</text>
        <dbReference type="Rhea" id="RHEA:23744"/>
        <dbReference type="ChEBI" id="CHEBI:16810"/>
        <dbReference type="ChEBI" id="CHEBI:29985"/>
        <dbReference type="ChEBI" id="CHEBI:57766"/>
        <dbReference type="ChEBI" id="CHEBI:57980"/>
        <dbReference type="EC" id="2.6.1.9"/>
    </reaction>
</comment>
<comment type="cofactor">
    <cofactor evidence="1">
        <name>pyridoxal 5'-phosphate</name>
        <dbReference type="ChEBI" id="CHEBI:597326"/>
    </cofactor>
</comment>
<keyword evidence="7 14" id="KW-0808">Transferase</keyword>
<dbReference type="Proteomes" id="UP000198211">
    <property type="component" value="Unassembled WGS sequence"/>
</dbReference>
<proteinExistence type="inferred from homology"/>
<dbReference type="InterPro" id="IPR001917">
    <property type="entry name" value="Aminotrans_II_pyridoxalP_BS"/>
</dbReference>
<accession>A0A225W3P0</accession>
<protein>
    <recommendedName>
        <fullName evidence="4">histidinol-phosphate transaminase</fullName>
        <ecNumber evidence="4">2.6.1.9</ecNumber>
    </recommendedName>
    <alternativeName>
        <fullName evidence="10">Imidazole acetol-phosphate transaminase</fullName>
    </alternativeName>
</protein>
<dbReference type="GO" id="GO:0000105">
    <property type="term" value="P:L-histidine biosynthetic process"/>
    <property type="evidence" value="ECO:0007669"/>
    <property type="project" value="UniProtKB-KW"/>
</dbReference>
<dbReference type="GO" id="GO:0030170">
    <property type="term" value="F:pyridoxal phosphate binding"/>
    <property type="evidence" value="ECO:0007669"/>
    <property type="project" value="InterPro"/>
</dbReference>
<comment type="pathway">
    <text evidence="2">Amino-acid biosynthesis; L-histidine biosynthesis; L-histidine from 5-phospho-alpha-D-ribose 1-diphosphate: step 7/9.</text>
</comment>
<evidence type="ECO:0000256" key="4">
    <source>
        <dbReference type="ARBA" id="ARBA00012748"/>
    </source>
</evidence>
<dbReference type="PROSITE" id="PS00599">
    <property type="entry name" value="AA_TRANSFER_CLASS_2"/>
    <property type="match status" value="1"/>
</dbReference>
<dbReference type="NCBIfam" id="TIGR01141">
    <property type="entry name" value="hisC"/>
    <property type="match status" value="1"/>
</dbReference>
<evidence type="ECO:0000313" key="14">
    <source>
        <dbReference type="EMBL" id="OWZ11819.1"/>
    </source>
</evidence>
<evidence type="ECO:0000256" key="9">
    <source>
        <dbReference type="ARBA" id="ARBA00023102"/>
    </source>
</evidence>
<keyword evidence="12" id="KW-0175">Coiled coil</keyword>
<dbReference type="Gene3D" id="3.40.640.10">
    <property type="entry name" value="Type I PLP-dependent aspartate aminotransferase-like (Major domain)"/>
    <property type="match status" value="1"/>
</dbReference>
<evidence type="ECO:0000259" key="13">
    <source>
        <dbReference type="Pfam" id="PF00155"/>
    </source>
</evidence>
<dbReference type="Pfam" id="PF00155">
    <property type="entry name" value="Aminotran_1_2"/>
    <property type="match status" value="1"/>
</dbReference>
<dbReference type="Gene3D" id="3.90.1150.10">
    <property type="entry name" value="Aspartate Aminotransferase, domain 1"/>
    <property type="match status" value="1"/>
</dbReference>
<evidence type="ECO:0000256" key="8">
    <source>
        <dbReference type="ARBA" id="ARBA00022898"/>
    </source>
</evidence>
<gene>
    <name evidence="14" type="ORF">PHMEG_00015111</name>
</gene>
<feature type="coiled-coil region" evidence="12">
    <location>
        <begin position="319"/>
        <end position="346"/>
    </location>
</feature>
<keyword evidence="9" id="KW-0368">Histidine biosynthesis</keyword>
<keyword evidence="5 14" id="KW-0032">Aminotransferase</keyword>
<evidence type="ECO:0000256" key="7">
    <source>
        <dbReference type="ARBA" id="ARBA00022679"/>
    </source>
</evidence>
<dbReference type="SUPFAM" id="SSF53383">
    <property type="entry name" value="PLP-dependent transferases"/>
    <property type="match status" value="1"/>
</dbReference>
<dbReference type="EC" id="2.6.1.9" evidence="4"/>
<evidence type="ECO:0000256" key="5">
    <source>
        <dbReference type="ARBA" id="ARBA00022576"/>
    </source>
</evidence>
<dbReference type="InterPro" id="IPR015424">
    <property type="entry name" value="PyrdxlP-dep_Trfase"/>
</dbReference>
<evidence type="ECO:0000313" key="15">
    <source>
        <dbReference type="Proteomes" id="UP000198211"/>
    </source>
</evidence>
<evidence type="ECO:0000256" key="1">
    <source>
        <dbReference type="ARBA" id="ARBA00001933"/>
    </source>
</evidence>
<dbReference type="CDD" id="cd00609">
    <property type="entry name" value="AAT_like"/>
    <property type="match status" value="1"/>
</dbReference>
<organism evidence="14 15">
    <name type="scientific">Phytophthora megakarya</name>
    <dbReference type="NCBI Taxonomy" id="4795"/>
    <lineage>
        <taxon>Eukaryota</taxon>
        <taxon>Sar</taxon>
        <taxon>Stramenopiles</taxon>
        <taxon>Oomycota</taxon>
        <taxon>Peronosporomycetes</taxon>
        <taxon>Peronosporales</taxon>
        <taxon>Peronosporaceae</taxon>
        <taxon>Phytophthora</taxon>
    </lineage>
</organism>
<dbReference type="PANTHER" id="PTHR42885:SF2">
    <property type="entry name" value="HISTIDINOL-PHOSPHATE AMINOTRANSFERASE"/>
    <property type="match status" value="1"/>
</dbReference>
<evidence type="ECO:0000256" key="2">
    <source>
        <dbReference type="ARBA" id="ARBA00005011"/>
    </source>
</evidence>
<feature type="domain" description="Aminotransferase class I/classII large" evidence="13">
    <location>
        <begin position="70"/>
        <end position="423"/>
    </location>
</feature>
<dbReference type="InterPro" id="IPR004839">
    <property type="entry name" value="Aminotransferase_I/II_large"/>
</dbReference>
<name>A0A225W3P0_9STRA</name>
<keyword evidence="15" id="KW-1185">Reference proteome</keyword>
<keyword evidence="6" id="KW-0028">Amino-acid biosynthesis</keyword>